<dbReference type="OrthoDB" id="9809023at2"/>
<sequence length="112" mass="12396">MIIGLLQLEFRLHGNDSLKGKRKVAQSLKQKLRNKFNVAVSEVEALDEHERLVLAVVAVANEAGRVESRLHKAMSLAEAAAPAEFVRGNTEIFRSSQDPMETRADLLEGGSW</sequence>
<dbReference type="SUPFAM" id="SSF103007">
    <property type="entry name" value="Hypothetical protein TT1725"/>
    <property type="match status" value="1"/>
</dbReference>
<gene>
    <name evidence="1" type="ORF">SAMN05660653_02173</name>
</gene>
<dbReference type="EMBL" id="FMXO01000012">
    <property type="protein sequence ID" value="SDB45003.1"/>
    <property type="molecule type" value="Genomic_DNA"/>
</dbReference>
<keyword evidence="2" id="KW-1185">Reference proteome</keyword>
<dbReference type="Gene3D" id="3.30.70.1120">
    <property type="entry name" value="TT1725-like"/>
    <property type="match status" value="1"/>
</dbReference>
<name>A0A1G6DIN2_9BACT</name>
<protein>
    <recommendedName>
        <fullName evidence="3">DUF503 domain-containing protein</fullName>
    </recommendedName>
</protein>
<dbReference type="Pfam" id="PF04456">
    <property type="entry name" value="DUF503"/>
    <property type="match status" value="1"/>
</dbReference>
<organism evidence="1 2">
    <name type="scientific">Desulfonatronum thiosulfatophilum</name>
    <dbReference type="NCBI Taxonomy" id="617002"/>
    <lineage>
        <taxon>Bacteria</taxon>
        <taxon>Pseudomonadati</taxon>
        <taxon>Thermodesulfobacteriota</taxon>
        <taxon>Desulfovibrionia</taxon>
        <taxon>Desulfovibrionales</taxon>
        <taxon>Desulfonatronaceae</taxon>
        <taxon>Desulfonatronum</taxon>
    </lineage>
</organism>
<reference evidence="1 2" key="1">
    <citation type="submission" date="2016-10" db="EMBL/GenBank/DDBJ databases">
        <authorList>
            <person name="de Groot N.N."/>
        </authorList>
    </citation>
    <scope>NUCLEOTIDE SEQUENCE [LARGE SCALE GENOMIC DNA]</scope>
    <source>
        <strain evidence="1 2">ASO4-2</strain>
    </source>
</reference>
<dbReference type="AlphaFoldDB" id="A0A1G6DIN2"/>
<dbReference type="Proteomes" id="UP000198771">
    <property type="component" value="Unassembled WGS sequence"/>
</dbReference>
<dbReference type="PANTHER" id="PTHR36441">
    <property type="entry name" value="HYPOTHETICAL CYTOSOLIC PROTEIN"/>
    <property type="match status" value="1"/>
</dbReference>
<proteinExistence type="predicted"/>
<evidence type="ECO:0008006" key="3">
    <source>
        <dbReference type="Google" id="ProtNLM"/>
    </source>
</evidence>
<evidence type="ECO:0000313" key="1">
    <source>
        <dbReference type="EMBL" id="SDB45003.1"/>
    </source>
</evidence>
<evidence type="ECO:0000313" key="2">
    <source>
        <dbReference type="Proteomes" id="UP000198771"/>
    </source>
</evidence>
<dbReference type="InterPro" id="IPR036746">
    <property type="entry name" value="TT1725-like_sf"/>
</dbReference>
<accession>A0A1G6DIN2</accession>
<dbReference type="InterPro" id="IPR007546">
    <property type="entry name" value="DUF503"/>
</dbReference>
<dbReference type="RefSeq" id="WP_092121365.1">
    <property type="nucleotide sequence ID" value="NZ_FMXO01000012.1"/>
</dbReference>
<dbReference type="PANTHER" id="PTHR36441:SF1">
    <property type="entry name" value="DUF503 DOMAIN-CONTAINING PROTEIN"/>
    <property type="match status" value="1"/>
</dbReference>
<dbReference type="STRING" id="617002.SAMN05660653_02173"/>